<evidence type="ECO:0000313" key="1">
    <source>
        <dbReference type="EMBL" id="WAH40859.1"/>
    </source>
</evidence>
<dbReference type="EMBL" id="CP104067">
    <property type="protein sequence ID" value="WAH40859.1"/>
    <property type="molecule type" value="Genomic_DNA"/>
</dbReference>
<name>A0ABY6ZFF4_9BACL</name>
<protein>
    <submittedName>
        <fullName evidence="1">Uncharacterized protein</fullName>
    </submittedName>
</protein>
<organism evidence="1 2">
    <name type="scientific">Alicyclobacillus fastidiosus</name>
    <dbReference type="NCBI Taxonomy" id="392011"/>
    <lineage>
        <taxon>Bacteria</taxon>
        <taxon>Bacillati</taxon>
        <taxon>Bacillota</taxon>
        <taxon>Bacilli</taxon>
        <taxon>Bacillales</taxon>
        <taxon>Alicyclobacillaceae</taxon>
        <taxon>Alicyclobacillus</taxon>
    </lineage>
</organism>
<dbReference type="RefSeq" id="WP_268004758.1">
    <property type="nucleotide sequence ID" value="NZ_BSUT01000001.1"/>
</dbReference>
<evidence type="ECO:0000313" key="2">
    <source>
        <dbReference type="Proteomes" id="UP001164761"/>
    </source>
</evidence>
<reference evidence="1" key="1">
    <citation type="submission" date="2022-08" db="EMBL/GenBank/DDBJ databases">
        <title>Alicyclobacillus fastidiosus DSM 17978, complete genome.</title>
        <authorList>
            <person name="Wang Q."/>
            <person name="Cai R."/>
            <person name="Wang Z."/>
        </authorList>
    </citation>
    <scope>NUCLEOTIDE SEQUENCE</scope>
    <source>
        <strain evidence="1">DSM 17978</strain>
    </source>
</reference>
<proteinExistence type="predicted"/>
<gene>
    <name evidence="1" type="ORF">NZD89_21595</name>
</gene>
<keyword evidence="2" id="KW-1185">Reference proteome</keyword>
<accession>A0ABY6ZFF4</accession>
<dbReference type="Proteomes" id="UP001164761">
    <property type="component" value="Chromosome"/>
</dbReference>
<sequence>MVPSRATLLAAQRPTQEMNIEGTRIRIFAPESMSDAARKERHREVVRIVSLHYQQVLESRSKSD</sequence>